<name>A0A8R7QSN2_TRIUA</name>
<reference evidence="1" key="2">
    <citation type="submission" date="2018-03" db="EMBL/GenBank/DDBJ databases">
        <title>The Triticum urartu genome reveals the dynamic nature of wheat genome evolution.</title>
        <authorList>
            <person name="Ling H."/>
            <person name="Ma B."/>
            <person name="Shi X."/>
            <person name="Liu H."/>
            <person name="Dong L."/>
            <person name="Sun H."/>
            <person name="Cao Y."/>
            <person name="Gao Q."/>
            <person name="Zheng S."/>
            <person name="Li Y."/>
            <person name="Yu Y."/>
            <person name="Du H."/>
            <person name="Qi M."/>
            <person name="Li Y."/>
            <person name="Yu H."/>
            <person name="Cui Y."/>
            <person name="Wang N."/>
            <person name="Chen C."/>
            <person name="Wu H."/>
            <person name="Zhao Y."/>
            <person name="Zhang J."/>
            <person name="Li Y."/>
            <person name="Zhou W."/>
            <person name="Zhang B."/>
            <person name="Hu W."/>
            <person name="Eijk M."/>
            <person name="Tang J."/>
            <person name="Witsenboer H."/>
            <person name="Zhao S."/>
            <person name="Li Z."/>
            <person name="Zhang A."/>
            <person name="Wang D."/>
            <person name="Liang C."/>
        </authorList>
    </citation>
    <scope>NUCLEOTIDE SEQUENCE [LARGE SCALE GENOMIC DNA]</scope>
    <source>
        <strain evidence="1">cv. G1812</strain>
    </source>
</reference>
<dbReference type="AlphaFoldDB" id="A0A8R7QSN2"/>
<sequence length="146" mass="16974">MFDIMSERLNDEETMETTLTSGEDRLEALPNDLLSYLMSFLPSRDSVWTCVLGKRWSTLWKSVPALRIDDPDSYDVVSGSNTFVNKFLRLRDPTPLNVCDISSDCVETAADYPEWDDEAFQQMKLWLWYALSCQVQVLKICFPWRV</sequence>
<proteinExistence type="predicted"/>
<organism evidence="1 2">
    <name type="scientific">Triticum urartu</name>
    <name type="common">Red wild einkorn</name>
    <name type="synonym">Crithodium urartu</name>
    <dbReference type="NCBI Taxonomy" id="4572"/>
    <lineage>
        <taxon>Eukaryota</taxon>
        <taxon>Viridiplantae</taxon>
        <taxon>Streptophyta</taxon>
        <taxon>Embryophyta</taxon>
        <taxon>Tracheophyta</taxon>
        <taxon>Spermatophyta</taxon>
        <taxon>Magnoliopsida</taxon>
        <taxon>Liliopsida</taxon>
        <taxon>Poales</taxon>
        <taxon>Poaceae</taxon>
        <taxon>BOP clade</taxon>
        <taxon>Pooideae</taxon>
        <taxon>Triticodae</taxon>
        <taxon>Triticeae</taxon>
        <taxon>Triticinae</taxon>
        <taxon>Triticum</taxon>
    </lineage>
</organism>
<dbReference type="SUPFAM" id="SSF81383">
    <property type="entry name" value="F-box domain"/>
    <property type="match status" value="1"/>
</dbReference>
<evidence type="ECO:0000313" key="2">
    <source>
        <dbReference type="Proteomes" id="UP000015106"/>
    </source>
</evidence>
<evidence type="ECO:0008006" key="3">
    <source>
        <dbReference type="Google" id="ProtNLM"/>
    </source>
</evidence>
<dbReference type="Gramene" id="TuG1812G0600003974.01.T01">
    <property type="protein sequence ID" value="TuG1812G0600003974.01.T01.cds386935"/>
    <property type="gene ID" value="TuG1812G0600003974.01"/>
</dbReference>
<reference evidence="1" key="3">
    <citation type="submission" date="2022-06" db="UniProtKB">
        <authorList>
            <consortium name="EnsemblPlants"/>
        </authorList>
    </citation>
    <scope>IDENTIFICATION</scope>
</reference>
<reference evidence="2" key="1">
    <citation type="journal article" date="2013" name="Nature">
        <title>Draft genome of the wheat A-genome progenitor Triticum urartu.</title>
        <authorList>
            <person name="Ling H.Q."/>
            <person name="Zhao S."/>
            <person name="Liu D."/>
            <person name="Wang J."/>
            <person name="Sun H."/>
            <person name="Zhang C."/>
            <person name="Fan H."/>
            <person name="Li D."/>
            <person name="Dong L."/>
            <person name="Tao Y."/>
            <person name="Gao C."/>
            <person name="Wu H."/>
            <person name="Li Y."/>
            <person name="Cui Y."/>
            <person name="Guo X."/>
            <person name="Zheng S."/>
            <person name="Wang B."/>
            <person name="Yu K."/>
            <person name="Liang Q."/>
            <person name="Yang W."/>
            <person name="Lou X."/>
            <person name="Chen J."/>
            <person name="Feng M."/>
            <person name="Jian J."/>
            <person name="Zhang X."/>
            <person name="Luo G."/>
            <person name="Jiang Y."/>
            <person name="Liu J."/>
            <person name="Wang Z."/>
            <person name="Sha Y."/>
            <person name="Zhang B."/>
            <person name="Wu H."/>
            <person name="Tang D."/>
            <person name="Shen Q."/>
            <person name="Xue P."/>
            <person name="Zou S."/>
            <person name="Wang X."/>
            <person name="Liu X."/>
            <person name="Wang F."/>
            <person name="Yang Y."/>
            <person name="An X."/>
            <person name="Dong Z."/>
            <person name="Zhang K."/>
            <person name="Zhang X."/>
            <person name="Luo M.C."/>
            <person name="Dvorak J."/>
            <person name="Tong Y."/>
            <person name="Wang J."/>
            <person name="Yang H."/>
            <person name="Li Z."/>
            <person name="Wang D."/>
            <person name="Zhang A."/>
            <person name="Wang J."/>
        </authorList>
    </citation>
    <scope>NUCLEOTIDE SEQUENCE</scope>
    <source>
        <strain evidence="2">cv. G1812</strain>
    </source>
</reference>
<keyword evidence="2" id="KW-1185">Reference proteome</keyword>
<dbReference type="PANTHER" id="PTHR34223">
    <property type="entry name" value="OS11G0201299 PROTEIN"/>
    <property type="match status" value="1"/>
</dbReference>
<dbReference type="InterPro" id="IPR036047">
    <property type="entry name" value="F-box-like_dom_sf"/>
</dbReference>
<protein>
    <recommendedName>
        <fullName evidence="3">F-box domain-containing protein</fullName>
    </recommendedName>
</protein>
<dbReference type="Proteomes" id="UP000015106">
    <property type="component" value="Chromosome 6"/>
</dbReference>
<dbReference type="InterPro" id="IPR053197">
    <property type="entry name" value="F-box_SCFL_complex_component"/>
</dbReference>
<evidence type="ECO:0000313" key="1">
    <source>
        <dbReference type="EnsemblPlants" id="TuG1812G0600003974.01.T01.cds386935"/>
    </source>
</evidence>
<accession>A0A8R7QSN2</accession>
<dbReference type="EnsemblPlants" id="TuG1812G0600003974.01.T01">
    <property type="protein sequence ID" value="TuG1812G0600003974.01.T01.cds386935"/>
    <property type="gene ID" value="TuG1812G0600003974.01"/>
</dbReference>
<dbReference type="PANTHER" id="PTHR34223:SF64">
    <property type="entry name" value="OS11G0201299 PROTEIN"/>
    <property type="match status" value="1"/>
</dbReference>